<evidence type="ECO:0000256" key="5">
    <source>
        <dbReference type="ARBA" id="ARBA00023134"/>
    </source>
</evidence>
<sequence length="473" mass="53361">MGCGRPKSLVGFEPEPHWFVPALNGLIETLDRRPERVFLVAAELKHQGNGWQTRDSLDELAQLVVSAGGQVVGEGIQKVESLHPATFIGRGKAEEFAAWCRQHQVDTVVFDDELTPAQHRNLEKVFQCKVLDRTALILEIFAQRARTREGKLQVELAQLQHLLPRLTRYWGHLSRQRGGIGVRGGEGESQLEMDRRRVQDRIARIERELEEVRRQRTLQRVARKRHDYPLASLVGYTNAGKSTLLNALTGAGVLVEDKLFATLDPTTRRLRLPTRQEVLISDTVGFIRKLPHQLVEAFKATLEQVTEADLLLHVVDISHPLAEEQMAAVDAVLKEIRADQKPTLVVFNKVDRLPRQEVPARFYEKHPHAVAISALTGQGLPTLLEEIARHLRPARQLVRVAIPHERADLIARLHSVGQVVERRYYPRTARFKVHLYPQHLEEFAPYIVEGPEPVKTGPDPSPAPPAPTPVAGR</sequence>
<dbReference type="Gene3D" id="6.10.250.2860">
    <property type="match status" value="1"/>
</dbReference>
<dbReference type="Pfam" id="PF01926">
    <property type="entry name" value="MMR_HSR1"/>
    <property type="match status" value="1"/>
</dbReference>
<reference evidence="12 13" key="1">
    <citation type="submission" date="2020-02" db="EMBL/GenBank/DDBJ databases">
        <title>Draft genome sequence of Limisphaera ngatamarikiensis NGM72.4T, a thermophilic Verrucomicrobia grouped in subdivision 3.</title>
        <authorList>
            <person name="Carere C.R."/>
            <person name="Steen J."/>
            <person name="Hugenholtz P."/>
            <person name="Stott M.B."/>
        </authorList>
    </citation>
    <scope>NUCLEOTIDE SEQUENCE [LARGE SCALE GENOMIC DNA]</scope>
    <source>
        <strain evidence="12 13">NGM72.4</strain>
    </source>
</reference>
<dbReference type="InterPro" id="IPR025121">
    <property type="entry name" value="GTPase_HflX_N"/>
</dbReference>
<dbReference type="EMBL" id="JAAKYA010000007">
    <property type="protein sequence ID" value="NGO38058.1"/>
    <property type="molecule type" value="Genomic_DNA"/>
</dbReference>
<dbReference type="PRINTS" id="PR00326">
    <property type="entry name" value="GTP1OBG"/>
</dbReference>
<keyword evidence="3 6" id="KW-0547">Nucleotide-binding</keyword>
<comment type="subunit">
    <text evidence="6">Monomer. Associates with the 50S ribosomal subunit.</text>
</comment>
<comment type="cofactor">
    <cofactor evidence="8">
        <name>Mg(2+)</name>
        <dbReference type="ChEBI" id="CHEBI:18420"/>
    </cofactor>
</comment>
<accession>A0A6M1RD79</accession>
<dbReference type="FunFam" id="3.40.50.300:FF:000173">
    <property type="entry name" value="GTPase HflX"/>
    <property type="match status" value="1"/>
</dbReference>
<proteinExistence type="inferred from homology"/>
<keyword evidence="2 8" id="KW-0479">Metal-binding</keyword>
<dbReference type="PIRSF" id="PIRSF006809">
    <property type="entry name" value="GTP-binding_hflX_prd"/>
    <property type="match status" value="1"/>
</dbReference>
<dbReference type="Gene3D" id="3.40.50.300">
    <property type="entry name" value="P-loop containing nucleotide triphosphate hydrolases"/>
    <property type="match status" value="1"/>
</dbReference>
<keyword evidence="9" id="KW-0175">Coiled coil</keyword>
<dbReference type="Pfam" id="PF13167">
    <property type="entry name" value="GTP-bdg_N"/>
    <property type="match status" value="1"/>
</dbReference>
<evidence type="ECO:0000256" key="1">
    <source>
        <dbReference type="ARBA" id="ARBA00022490"/>
    </source>
</evidence>
<evidence type="ECO:0000256" key="9">
    <source>
        <dbReference type="SAM" id="Coils"/>
    </source>
</evidence>
<dbReference type="PANTHER" id="PTHR10229">
    <property type="entry name" value="GTP-BINDING PROTEIN HFLX"/>
    <property type="match status" value="1"/>
</dbReference>
<gene>
    <name evidence="6 12" type="primary">hflX</name>
    <name evidence="12" type="ORF">G4L39_01420</name>
</gene>
<evidence type="ECO:0000256" key="8">
    <source>
        <dbReference type="PIRSR" id="PIRSR006809-2"/>
    </source>
</evidence>
<comment type="similarity">
    <text evidence="6">Belongs to the TRAFAC class OBG-HflX-like GTPase superfamily. HflX GTPase family.</text>
</comment>
<feature type="region of interest" description="Disordered" evidence="10">
    <location>
        <begin position="450"/>
        <end position="473"/>
    </location>
</feature>
<dbReference type="InterPro" id="IPR030394">
    <property type="entry name" value="G_HFLX_dom"/>
</dbReference>
<dbReference type="InterPro" id="IPR016496">
    <property type="entry name" value="GTPase_HflX"/>
</dbReference>
<evidence type="ECO:0000256" key="2">
    <source>
        <dbReference type="ARBA" id="ARBA00022723"/>
    </source>
</evidence>
<dbReference type="PANTHER" id="PTHR10229:SF0">
    <property type="entry name" value="GTP-BINDING PROTEIN 6-RELATED"/>
    <property type="match status" value="1"/>
</dbReference>
<evidence type="ECO:0000256" key="10">
    <source>
        <dbReference type="SAM" id="MobiDB-lite"/>
    </source>
</evidence>
<dbReference type="GO" id="GO:0003924">
    <property type="term" value="F:GTPase activity"/>
    <property type="evidence" value="ECO:0007669"/>
    <property type="project" value="UniProtKB-UniRule"/>
</dbReference>
<evidence type="ECO:0000256" key="6">
    <source>
        <dbReference type="HAMAP-Rule" id="MF_00900"/>
    </source>
</evidence>
<organism evidence="12 13">
    <name type="scientific">Limisphaera ngatamarikiensis</name>
    <dbReference type="NCBI Taxonomy" id="1324935"/>
    <lineage>
        <taxon>Bacteria</taxon>
        <taxon>Pseudomonadati</taxon>
        <taxon>Verrucomicrobiota</taxon>
        <taxon>Verrucomicrobiia</taxon>
        <taxon>Limisphaerales</taxon>
        <taxon>Limisphaeraceae</taxon>
        <taxon>Limisphaera</taxon>
    </lineage>
</organism>
<evidence type="ECO:0000256" key="7">
    <source>
        <dbReference type="PIRSR" id="PIRSR006809-1"/>
    </source>
</evidence>
<dbReference type="AlphaFoldDB" id="A0A6M1RD79"/>
<dbReference type="GO" id="GO:0046872">
    <property type="term" value="F:metal ion binding"/>
    <property type="evidence" value="ECO:0007669"/>
    <property type="project" value="UniProtKB-KW"/>
</dbReference>
<dbReference type="Pfam" id="PF16360">
    <property type="entry name" value="GTP-bdg_M"/>
    <property type="match status" value="1"/>
</dbReference>
<dbReference type="InterPro" id="IPR027417">
    <property type="entry name" value="P-loop_NTPase"/>
</dbReference>
<evidence type="ECO:0000256" key="3">
    <source>
        <dbReference type="ARBA" id="ARBA00022741"/>
    </source>
</evidence>
<dbReference type="GO" id="GO:0043022">
    <property type="term" value="F:ribosome binding"/>
    <property type="evidence" value="ECO:0007669"/>
    <property type="project" value="TreeGrafter"/>
</dbReference>
<dbReference type="GO" id="GO:0005737">
    <property type="term" value="C:cytoplasm"/>
    <property type="evidence" value="ECO:0007669"/>
    <property type="project" value="UniProtKB-SubCell"/>
</dbReference>
<feature type="coiled-coil region" evidence="9">
    <location>
        <begin position="188"/>
        <end position="222"/>
    </location>
</feature>
<keyword evidence="1 6" id="KW-0963">Cytoplasm</keyword>
<name>A0A6M1RD79_9BACT</name>
<dbReference type="FunFam" id="3.40.50.11060:FF:000001">
    <property type="entry name" value="GTPase HflX"/>
    <property type="match status" value="1"/>
</dbReference>
<dbReference type="Proteomes" id="UP000477311">
    <property type="component" value="Unassembled WGS sequence"/>
</dbReference>
<comment type="caution">
    <text evidence="12">The sequence shown here is derived from an EMBL/GenBank/DDBJ whole genome shotgun (WGS) entry which is preliminary data.</text>
</comment>
<evidence type="ECO:0000259" key="11">
    <source>
        <dbReference type="PROSITE" id="PS51705"/>
    </source>
</evidence>
<comment type="subcellular location">
    <subcellularLocation>
        <location evidence="6">Cytoplasm</location>
    </subcellularLocation>
    <text evidence="6">May associate with membranes.</text>
</comment>
<feature type="compositionally biased region" description="Pro residues" evidence="10">
    <location>
        <begin position="459"/>
        <end position="473"/>
    </location>
</feature>
<dbReference type="SUPFAM" id="SSF52540">
    <property type="entry name" value="P-loop containing nucleoside triphosphate hydrolases"/>
    <property type="match status" value="1"/>
</dbReference>
<dbReference type="CDD" id="cd01878">
    <property type="entry name" value="HflX"/>
    <property type="match status" value="1"/>
</dbReference>
<dbReference type="GO" id="GO:0005525">
    <property type="term" value="F:GTP binding"/>
    <property type="evidence" value="ECO:0007669"/>
    <property type="project" value="UniProtKB-UniRule"/>
</dbReference>
<comment type="function">
    <text evidence="6">GTPase that associates with the 50S ribosomal subunit and may have a role during protein synthesis or ribosome biogenesis.</text>
</comment>
<feature type="binding site" evidence="7">
    <location>
        <begin position="373"/>
        <end position="375"/>
    </location>
    <ligand>
        <name>GTP</name>
        <dbReference type="ChEBI" id="CHEBI:37565"/>
    </ligand>
</feature>
<feature type="binding site" evidence="7">
    <location>
        <begin position="282"/>
        <end position="285"/>
    </location>
    <ligand>
        <name>GTP</name>
        <dbReference type="ChEBI" id="CHEBI:37565"/>
    </ligand>
</feature>
<dbReference type="InterPro" id="IPR032305">
    <property type="entry name" value="GTP-bd_M"/>
</dbReference>
<feature type="binding site" evidence="8">
    <location>
        <position position="262"/>
    </location>
    <ligand>
        <name>Mg(2+)</name>
        <dbReference type="ChEBI" id="CHEBI:18420"/>
    </ligand>
</feature>
<evidence type="ECO:0000256" key="4">
    <source>
        <dbReference type="ARBA" id="ARBA00022842"/>
    </source>
</evidence>
<dbReference type="InterPro" id="IPR006073">
    <property type="entry name" value="GTP-bd"/>
</dbReference>
<protein>
    <recommendedName>
        <fullName evidence="6">GTPase HflX</fullName>
    </recommendedName>
    <alternativeName>
        <fullName evidence="6">GTP-binding protein HflX</fullName>
    </alternativeName>
</protein>
<dbReference type="InterPro" id="IPR042108">
    <property type="entry name" value="GTPase_HflX_N_sf"/>
</dbReference>
<dbReference type="NCBIfam" id="TIGR03156">
    <property type="entry name" value="GTP_HflX"/>
    <property type="match status" value="1"/>
</dbReference>
<dbReference type="PROSITE" id="PS51705">
    <property type="entry name" value="G_HFLX"/>
    <property type="match status" value="1"/>
</dbReference>
<keyword evidence="4 8" id="KW-0460">Magnesium</keyword>
<feature type="binding site" evidence="7">
    <location>
        <begin position="260"/>
        <end position="264"/>
    </location>
    <ligand>
        <name>GTP</name>
        <dbReference type="ChEBI" id="CHEBI:37565"/>
    </ligand>
</feature>
<feature type="domain" description="Hflx-type G" evidence="11">
    <location>
        <begin position="229"/>
        <end position="395"/>
    </location>
</feature>
<keyword evidence="5 6" id="KW-0342">GTP-binding</keyword>
<evidence type="ECO:0000313" key="12">
    <source>
        <dbReference type="EMBL" id="NGO38058.1"/>
    </source>
</evidence>
<feature type="binding site" evidence="7">
    <location>
        <begin position="348"/>
        <end position="351"/>
    </location>
    <ligand>
        <name>GTP</name>
        <dbReference type="ChEBI" id="CHEBI:37565"/>
    </ligand>
</feature>
<feature type="binding site" evidence="7">
    <location>
        <begin position="235"/>
        <end position="242"/>
    </location>
    <ligand>
        <name>GTP</name>
        <dbReference type="ChEBI" id="CHEBI:37565"/>
    </ligand>
</feature>
<dbReference type="HAMAP" id="MF_00900">
    <property type="entry name" value="GTPase_HflX"/>
    <property type="match status" value="1"/>
</dbReference>
<evidence type="ECO:0000313" key="13">
    <source>
        <dbReference type="Proteomes" id="UP000477311"/>
    </source>
</evidence>
<keyword evidence="13" id="KW-1185">Reference proteome</keyword>
<feature type="binding site" evidence="8">
    <location>
        <position position="242"/>
    </location>
    <ligand>
        <name>Mg(2+)</name>
        <dbReference type="ChEBI" id="CHEBI:18420"/>
    </ligand>
</feature>
<dbReference type="Gene3D" id="3.40.50.11060">
    <property type="entry name" value="GTPase HflX, N-terminal domain"/>
    <property type="match status" value="1"/>
</dbReference>